<dbReference type="Gene3D" id="3.30.760.10">
    <property type="entry name" value="RNA Cap, Translation Initiation Factor Eif4e"/>
    <property type="match status" value="1"/>
</dbReference>
<accession>A0ABP0CUY6</accession>
<evidence type="ECO:0000313" key="3">
    <source>
        <dbReference type="EMBL" id="CAK7235380.1"/>
    </source>
</evidence>
<evidence type="ECO:0008006" key="5">
    <source>
        <dbReference type="Google" id="ProtNLM"/>
    </source>
</evidence>
<dbReference type="PANTHER" id="PTHR11960">
    <property type="entry name" value="EUKARYOTIC TRANSLATION INITIATION FACTOR 4E RELATED"/>
    <property type="match status" value="1"/>
</dbReference>
<feature type="region of interest" description="Disordered" evidence="2">
    <location>
        <begin position="321"/>
        <end position="429"/>
    </location>
</feature>
<dbReference type="Pfam" id="PF01652">
    <property type="entry name" value="IF4E"/>
    <property type="match status" value="1"/>
</dbReference>
<protein>
    <recommendedName>
        <fullName evidence="5">Translation initiation factor 4E</fullName>
    </recommendedName>
</protein>
<dbReference type="EMBL" id="CAWUHC010000140">
    <property type="protein sequence ID" value="CAK7235380.1"/>
    <property type="molecule type" value="Genomic_DNA"/>
</dbReference>
<feature type="region of interest" description="Disordered" evidence="2">
    <location>
        <begin position="123"/>
        <end position="157"/>
    </location>
</feature>
<feature type="compositionally biased region" description="Polar residues" evidence="2">
    <location>
        <begin position="50"/>
        <end position="65"/>
    </location>
</feature>
<organism evidence="3 4">
    <name type="scientific">Sporothrix bragantina</name>
    <dbReference type="NCBI Taxonomy" id="671064"/>
    <lineage>
        <taxon>Eukaryota</taxon>
        <taxon>Fungi</taxon>
        <taxon>Dikarya</taxon>
        <taxon>Ascomycota</taxon>
        <taxon>Pezizomycotina</taxon>
        <taxon>Sordariomycetes</taxon>
        <taxon>Sordariomycetidae</taxon>
        <taxon>Ophiostomatales</taxon>
        <taxon>Ophiostomataceae</taxon>
        <taxon>Sporothrix</taxon>
    </lineage>
</organism>
<comment type="caution">
    <text evidence="3">The sequence shown here is derived from an EMBL/GenBank/DDBJ whole genome shotgun (WGS) entry which is preliminary data.</text>
</comment>
<dbReference type="PROSITE" id="PS00813">
    <property type="entry name" value="IF4E"/>
    <property type="match status" value="1"/>
</dbReference>
<feature type="compositionally biased region" description="Basic and acidic residues" evidence="2">
    <location>
        <begin position="332"/>
        <end position="342"/>
    </location>
</feature>
<feature type="compositionally biased region" description="Low complexity" evidence="2">
    <location>
        <begin position="66"/>
        <end position="78"/>
    </location>
</feature>
<dbReference type="InterPro" id="IPR023398">
    <property type="entry name" value="TIF_eIF4e-like"/>
</dbReference>
<feature type="compositionally biased region" description="Low complexity" evidence="2">
    <location>
        <begin position="9"/>
        <end position="26"/>
    </location>
</feature>
<dbReference type="PANTHER" id="PTHR11960:SF18">
    <property type="entry name" value="EUKARYOTIC TRANSLATION INITIATION FACTOR 4E HOMOLOGOUS PROTEIN, ISOFORM B"/>
    <property type="match status" value="1"/>
</dbReference>
<comment type="similarity">
    <text evidence="1">Belongs to the eukaryotic initiation factor 4E family.</text>
</comment>
<feature type="region of interest" description="Disordered" evidence="2">
    <location>
        <begin position="1"/>
        <end position="78"/>
    </location>
</feature>
<dbReference type="InterPro" id="IPR019770">
    <property type="entry name" value="TIF_eIF_4E_CS"/>
</dbReference>
<keyword evidence="1" id="KW-0396">Initiation factor</keyword>
<dbReference type="InterPro" id="IPR001040">
    <property type="entry name" value="TIF_eIF_4E"/>
</dbReference>
<proteinExistence type="inferred from homology"/>
<feature type="compositionally biased region" description="Low complexity" evidence="2">
    <location>
        <begin position="123"/>
        <end position="156"/>
    </location>
</feature>
<dbReference type="Proteomes" id="UP001642406">
    <property type="component" value="Unassembled WGS sequence"/>
</dbReference>
<gene>
    <name evidence="3" type="ORF">SBRCBS47491_009274</name>
</gene>
<reference evidence="3 4" key="1">
    <citation type="submission" date="2024-01" db="EMBL/GenBank/DDBJ databases">
        <authorList>
            <person name="Allen C."/>
            <person name="Tagirdzhanova G."/>
        </authorList>
    </citation>
    <scope>NUCLEOTIDE SEQUENCE [LARGE SCALE GENOMIC DNA]</scope>
</reference>
<evidence type="ECO:0000313" key="4">
    <source>
        <dbReference type="Proteomes" id="UP001642406"/>
    </source>
</evidence>
<keyword evidence="1" id="KW-0648">Protein biosynthesis</keyword>
<keyword evidence="4" id="KW-1185">Reference proteome</keyword>
<keyword evidence="1" id="KW-0694">RNA-binding</keyword>
<dbReference type="SUPFAM" id="SSF55418">
    <property type="entry name" value="eIF4e-like"/>
    <property type="match status" value="1"/>
</dbReference>
<feature type="compositionally biased region" description="Basic residues" evidence="2">
    <location>
        <begin position="358"/>
        <end position="379"/>
    </location>
</feature>
<evidence type="ECO:0000256" key="1">
    <source>
        <dbReference type="RuleBase" id="RU004374"/>
    </source>
</evidence>
<evidence type="ECO:0000256" key="2">
    <source>
        <dbReference type="SAM" id="MobiDB-lite"/>
    </source>
</evidence>
<sequence length="429" mass="45974">MDSLYGRRTNSNKLSLSTSTSPSLGSFGDAPAASPSSTRNATLPRRFGGDSSSHGKSNPFNSATTPGGSRLLSPGGPASNAFNLGSGAFSSFGSAKTPKSTSNPFDAGFKSATATSAAGASGAAGEKSSAATPRASAVGVPTSATAPAAGGAAPAADKNQRYTLRNEWVFWFRPPISKANGYIEYEKTLHPMACVSTVEDFFAVYAHLKRPSTLPLVADYHFFRKGVRPIWEDAENRKGGKWIVRLKKGVADRFWEDLLFAIIGDQFGDASDEVCGAVLSVRNGEDILSVWTRTDGSRVLKIRETMRRALGFPLETKVDWKSHDSSIQQRSAIEESRREKANNHHNNNNNNGGGNSNNHHHNNHHNHNHHNHHNHHSHNQNHNNSNQHHQNDKRTGGKMPYSSRTATSGAGGGGGAGDDQQLRAAHGTP</sequence>
<name>A0ABP0CUY6_9PEZI</name>